<comment type="subcellular location">
    <subcellularLocation>
        <location evidence="10">Mitochondrion</location>
    </subcellularLocation>
</comment>
<evidence type="ECO:0000256" key="2">
    <source>
        <dbReference type="ARBA" id="ARBA00010682"/>
    </source>
</evidence>
<dbReference type="AlphaFoldDB" id="J7S294"/>
<comment type="pathway">
    <text evidence="1 10">Phospholipid metabolism; phosphatidylglycerol biosynthesis; phosphatidylglycerol from CDP-diacylglycerol: step 1/2.</text>
</comment>
<dbReference type="GO" id="GO:0008444">
    <property type="term" value="F:CDP-diacylglycerol-glycerol-3-phosphate 3-phosphatidyltransferase activity"/>
    <property type="evidence" value="ECO:0007669"/>
    <property type="project" value="UniProtKB-EC"/>
</dbReference>
<evidence type="ECO:0000256" key="9">
    <source>
        <dbReference type="ARBA" id="ARBA00048586"/>
    </source>
</evidence>
<dbReference type="PANTHER" id="PTHR12586:SF1">
    <property type="entry name" value="CDP-DIACYLGLYCEROL--GLYCEROL-3-PHOSPHATE 3-PHOSPHATIDYLTRANSFERASE, MITOCHONDRIAL"/>
    <property type="match status" value="1"/>
</dbReference>
<keyword evidence="8 10" id="KW-1208">Phospholipid metabolism</keyword>
<name>J7S294_HUIN7</name>
<gene>
    <name evidence="12" type="primary">KNAG0I01160</name>
    <name evidence="12" type="ordered locus">KNAG_0I01160</name>
</gene>
<evidence type="ECO:0000256" key="1">
    <source>
        <dbReference type="ARBA" id="ARBA00005042"/>
    </source>
</evidence>
<dbReference type="GO" id="GO:0031966">
    <property type="term" value="C:mitochondrial membrane"/>
    <property type="evidence" value="ECO:0007669"/>
    <property type="project" value="EnsemblFungi"/>
</dbReference>
<keyword evidence="10" id="KW-0547">Nucleotide-binding</keyword>
<comment type="catalytic activity">
    <reaction evidence="9 10">
        <text>a CDP-1,2-diacyl-sn-glycerol + sn-glycerol 3-phosphate = a 1,2-diacyl-sn-glycero-3-phospho-(1'-sn-glycero-3'-phosphate) + CMP + H(+)</text>
        <dbReference type="Rhea" id="RHEA:12593"/>
        <dbReference type="ChEBI" id="CHEBI:15378"/>
        <dbReference type="ChEBI" id="CHEBI:57597"/>
        <dbReference type="ChEBI" id="CHEBI:58332"/>
        <dbReference type="ChEBI" id="CHEBI:60110"/>
        <dbReference type="ChEBI" id="CHEBI:60377"/>
        <dbReference type="EC" id="2.7.8.5"/>
    </reaction>
</comment>
<feature type="domain" description="PLD phosphodiesterase" evidence="11">
    <location>
        <begin position="175"/>
        <end position="201"/>
    </location>
</feature>
<dbReference type="Proteomes" id="UP000006310">
    <property type="component" value="Chromosome 9"/>
</dbReference>
<dbReference type="RefSeq" id="XP_022466152.1">
    <property type="nucleotide sequence ID" value="XM_022609792.1"/>
</dbReference>
<evidence type="ECO:0000259" key="11">
    <source>
        <dbReference type="PROSITE" id="PS50035"/>
    </source>
</evidence>
<reference evidence="12 13" key="1">
    <citation type="journal article" date="2011" name="Proc. Natl. Acad. Sci. U.S.A.">
        <title>Evolutionary erosion of yeast sex chromosomes by mating-type switching accidents.</title>
        <authorList>
            <person name="Gordon J.L."/>
            <person name="Armisen D."/>
            <person name="Proux-Wera E."/>
            <person name="Oheigeartaigh S.S."/>
            <person name="Byrne K.P."/>
            <person name="Wolfe K.H."/>
        </authorList>
    </citation>
    <scope>NUCLEOTIDE SEQUENCE [LARGE SCALE GENOMIC DNA]</scope>
    <source>
        <strain evidence="13">ATCC MYA-139 / BCRC 22969 / CBS 8797 / CCRC 22969 / KCTC 17520 / NBRC 10181 / NCYC 3082</strain>
    </source>
</reference>
<dbReference type="GO" id="GO:0005524">
    <property type="term" value="F:ATP binding"/>
    <property type="evidence" value="ECO:0007669"/>
    <property type="project" value="UniProtKB-KW"/>
</dbReference>
<dbReference type="UniPathway" id="UPA00084">
    <property type="reaction ID" value="UER00503"/>
</dbReference>
<accession>J7S294</accession>
<evidence type="ECO:0000256" key="3">
    <source>
        <dbReference type="ARBA" id="ARBA00022516"/>
    </source>
</evidence>
<evidence type="ECO:0000256" key="7">
    <source>
        <dbReference type="ARBA" id="ARBA00023209"/>
    </source>
</evidence>
<dbReference type="STRING" id="1071383.J7S294"/>
<evidence type="ECO:0000313" key="13">
    <source>
        <dbReference type="Proteomes" id="UP000006310"/>
    </source>
</evidence>
<dbReference type="EMBL" id="HE978322">
    <property type="protein sequence ID" value="CCK71907.1"/>
    <property type="molecule type" value="Genomic_DNA"/>
</dbReference>
<dbReference type="PROSITE" id="PS50035">
    <property type="entry name" value="PLD"/>
    <property type="match status" value="1"/>
</dbReference>
<protein>
    <recommendedName>
        <fullName evidence="10">CDP-diacylglycerol--glycerol-3-phosphate 3-phosphatidyltransferase</fullName>
        <ecNumber evidence="10">2.7.8.5</ecNumber>
    </recommendedName>
</protein>
<dbReference type="eggNOG" id="KOG3964">
    <property type="taxonomic scope" value="Eukaryota"/>
</dbReference>
<keyword evidence="13" id="KW-1185">Reference proteome</keyword>
<evidence type="ECO:0000256" key="6">
    <source>
        <dbReference type="ARBA" id="ARBA00023098"/>
    </source>
</evidence>
<dbReference type="Gene3D" id="3.30.870.10">
    <property type="entry name" value="Endonuclease Chain A"/>
    <property type="match status" value="2"/>
</dbReference>
<evidence type="ECO:0000256" key="4">
    <source>
        <dbReference type="ARBA" id="ARBA00022679"/>
    </source>
</evidence>
<evidence type="ECO:0000256" key="5">
    <source>
        <dbReference type="ARBA" id="ARBA00022737"/>
    </source>
</evidence>
<keyword evidence="6 10" id="KW-0443">Lipid metabolism</keyword>
<dbReference type="OrthoDB" id="10250191at2759"/>
<dbReference type="InterPro" id="IPR016270">
    <property type="entry name" value="PGS1"/>
</dbReference>
<keyword evidence="3 10" id="KW-0444">Lipid biosynthesis</keyword>
<dbReference type="GO" id="GO:0032049">
    <property type="term" value="P:cardiolipin biosynthetic process"/>
    <property type="evidence" value="ECO:0007669"/>
    <property type="project" value="EnsemblFungi"/>
</dbReference>
<dbReference type="PIRSF" id="PIRSF000850">
    <property type="entry name" value="Phospholipase_D_PSS"/>
    <property type="match status" value="1"/>
</dbReference>
<dbReference type="EC" id="2.7.8.5" evidence="10"/>
<keyword evidence="7 10" id="KW-0594">Phospholipid biosynthesis</keyword>
<keyword evidence="4 10" id="KW-0808">Transferase</keyword>
<comment type="function">
    <text evidence="10">Functions in the biosynthesis of the anionic phospholipids phosphatidylglycerol and cardiolipin.</text>
</comment>
<dbReference type="SMART" id="SM00155">
    <property type="entry name" value="PLDc"/>
    <property type="match status" value="2"/>
</dbReference>
<keyword evidence="10" id="KW-0067">ATP-binding</keyword>
<evidence type="ECO:0000256" key="10">
    <source>
        <dbReference type="RuleBase" id="RU365024"/>
    </source>
</evidence>
<dbReference type="HOGENOM" id="CLU_030471_1_1_1"/>
<keyword evidence="5" id="KW-0677">Repeat</keyword>
<dbReference type="CDD" id="cd09135">
    <property type="entry name" value="PLDc_PGS1_euk_1"/>
    <property type="match status" value="1"/>
</dbReference>
<dbReference type="KEGG" id="kng:KNAG_0I01160"/>
<evidence type="ECO:0000313" key="12">
    <source>
        <dbReference type="EMBL" id="CCK71907.1"/>
    </source>
</evidence>
<dbReference type="SUPFAM" id="SSF56024">
    <property type="entry name" value="Phospholipase D/nuclease"/>
    <property type="match status" value="1"/>
</dbReference>
<dbReference type="GeneID" id="34527650"/>
<dbReference type="OMA" id="HKCLAQC"/>
<evidence type="ECO:0000256" key="8">
    <source>
        <dbReference type="ARBA" id="ARBA00023264"/>
    </source>
</evidence>
<reference evidence="13" key="2">
    <citation type="submission" date="2012-08" db="EMBL/GenBank/DDBJ databases">
        <title>Genome sequence of Kazachstania naganishii.</title>
        <authorList>
            <person name="Gordon J.L."/>
            <person name="Armisen D."/>
            <person name="Proux-Wera E."/>
            <person name="OhEigeartaigh S.S."/>
            <person name="Byrne K.P."/>
            <person name="Wolfe K.H."/>
        </authorList>
    </citation>
    <scope>NUCLEOTIDE SEQUENCE [LARGE SCALE GENOMIC DNA]</scope>
    <source>
        <strain evidence="13">ATCC MYA-139 / BCRC 22969 / CBS 8797 / CCRC 22969 / KCTC 17520 / NBRC 10181 / NCYC 3082</strain>
    </source>
</reference>
<proteinExistence type="inferred from homology"/>
<dbReference type="PANTHER" id="PTHR12586">
    <property type="entry name" value="CDP-DIACYLGLYCEROL--SERINE O-PHOSPHATIDYLTRANSFERASE"/>
    <property type="match status" value="1"/>
</dbReference>
<comment type="similarity">
    <text evidence="2 10">Belongs to the CDP-alcohol phosphatidyltransferase class-II family.</text>
</comment>
<dbReference type="Pfam" id="PF00614">
    <property type="entry name" value="PLDc"/>
    <property type="match status" value="1"/>
</dbReference>
<sequence length="523" mass="59757">MFRAAAYRVLTFTARPPTTSTKLYYSTSLSQMGAPEAGYIESLRQKLQEVTPTRFYFKQGTIKILYAPDGFYKTLLSKISSAKRRVFIASLYLGKTETELVDCVSDALSRNPDLKVYFLLDGLRGTREYPRTSSATLLSTLVEKFGDERVDCRFYRTPVFRGWKKTVIPRRFNEGLGLQHMKIYGVDDEVILSGANLSNDYFSDRQDRYYIFQNGAFADYQFQLHRTVSSLSYRLKARRDLEEKFELVWPASNKAVEPQLNKSKFLQTSSERLDKFLHTTTPSETRHHDKNELYPTVVYPISQFTPLFRRNHDRSTELPSVVSMLSMVDEPGTKIDWTFTAGYFNMLPSIKHRLLNSQSSHGTVITASPYANGFYRSKGVSRHLPDAYLHLAHKFVRSVERRGKSDSIALMEWRRGTANEPGGWSYHAKGIWLAGVGAKPHTCTPFATIIGSSNYTKRAYSLDLESDAIVVTTDPELRREMQGEVQHLLEDTKRVTLDDFNRDSDRYVSAGVKLATSILGKRL</sequence>
<organism evidence="12 13">
    <name type="scientific">Huiozyma naganishii (strain ATCC MYA-139 / BCRC 22969 / CBS 8797 / KCTC 17520 / NBRC 10181 / NCYC 3082 / Yp74L-3)</name>
    <name type="common">Yeast</name>
    <name type="synonym">Kazachstania naganishii</name>
    <dbReference type="NCBI Taxonomy" id="1071383"/>
    <lineage>
        <taxon>Eukaryota</taxon>
        <taxon>Fungi</taxon>
        <taxon>Dikarya</taxon>
        <taxon>Ascomycota</taxon>
        <taxon>Saccharomycotina</taxon>
        <taxon>Saccharomycetes</taxon>
        <taxon>Saccharomycetales</taxon>
        <taxon>Saccharomycetaceae</taxon>
        <taxon>Huiozyma</taxon>
    </lineage>
</organism>
<keyword evidence="10" id="KW-0496">Mitochondrion</keyword>
<dbReference type="CDD" id="cd09137">
    <property type="entry name" value="PLDc_PGS1_euk_2"/>
    <property type="match status" value="1"/>
</dbReference>
<dbReference type="InterPro" id="IPR001736">
    <property type="entry name" value="PLipase_D/transphosphatidylase"/>
</dbReference>